<dbReference type="EMBL" id="BPLR01009280">
    <property type="protein sequence ID" value="GIY30817.1"/>
    <property type="molecule type" value="Genomic_DNA"/>
</dbReference>
<dbReference type="AlphaFoldDB" id="A0AAV4SBG0"/>
<comment type="caution">
    <text evidence="1">The sequence shown here is derived from an EMBL/GenBank/DDBJ whole genome shotgun (WGS) entry which is preliminary data.</text>
</comment>
<evidence type="ECO:0000313" key="1">
    <source>
        <dbReference type="EMBL" id="GIY30817.1"/>
    </source>
</evidence>
<evidence type="ECO:0000313" key="2">
    <source>
        <dbReference type="Proteomes" id="UP001054945"/>
    </source>
</evidence>
<accession>A0AAV4SBG0</accession>
<reference evidence="1 2" key="1">
    <citation type="submission" date="2021-06" db="EMBL/GenBank/DDBJ databases">
        <title>Caerostris extrusa draft genome.</title>
        <authorList>
            <person name="Kono N."/>
            <person name="Arakawa K."/>
        </authorList>
    </citation>
    <scope>NUCLEOTIDE SEQUENCE [LARGE SCALE GENOMIC DNA]</scope>
</reference>
<organism evidence="1 2">
    <name type="scientific">Caerostris extrusa</name>
    <name type="common">Bark spider</name>
    <name type="synonym">Caerostris bankana</name>
    <dbReference type="NCBI Taxonomy" id="172846"/>
    <lineage>
        <taxon>Eukaryota</taxon>
        <taxon>Metazoa</taxon>
        <taxon>Ecdysozoa</taxon>
        <taxon>Arthropoda</taxon>
        <taxon>Chelicerata</taxon>
        <taxon>Arachnida</taxon>
        <taxon>Araneae</taxon>
        <taxon>Araneomorphae</taxon>
        <taxon>Entelegynae</taxon>
        <taxon>Araneoidea</taxon>
        <taxon>Araneidae</taxon>
        <taxon>Caerostris</taxon>
    </lineage>
</organism>
<dbReference type="Proteomes" id="UP001054945">
    <property type="component" value="Unassembled WGS sequence"/>
</dbReference>
<gene>
    <name evidence="1" type="ORF">CEXT_376541</name>
</gene>
<keyword evidence="2" id="KW-1185">Reference proteome</keyword>
<proteinExistence type="predicted"/>
<name>A0AAV4SBG0_CAEEX</name>
<protein>
    <submittedName>
        <fullName evidence="1">Uncharacterized protein</fullName>
    </submittedName>
</protein>
<feature type="non-terminal residue" evidence="1">
    <location>
        <position position="1"/>
    </location>
</feature>
<sequence>LTLVLFNRSNSICYLFDKEKRNLRYSIMLQN</sequence>